<protein>
    <recommendedName>
        <fullName evidence="3">alpha-mannosidase</fullName>
        <ecNumber evidence="3">3.2.1.24</ecNumber>
    </recommendedName>
</protein>
<feature type="domain" description="Glycoside hydrolase family 38 central" evidence="7">
    <location>
        <begin position="496"/>
        <end position="574"/>
    </location>
</feature>
<dbReference type="InterPro" id="IPR015341">
    <property type="entry name" value="Glyco_hydro_38_cen"/>
</dbReference>
<evidence type="ECO:0000256" key="2">
    <source>
        <dbReference type="ARBA" id="ARBA00009792"/>
    </source>
</evidence>
<dbReference type="Pfam" id="PF09261">
    <property type="entry name" value="Alpha-mann_mid"/>
    <property type="match status" value="1"/>
</dbReference>
<dbReference type="Pfam" id="PF07748">
    <property type="entry name" value="Glyco_hydro_38C"/>
    <property type="match status" value="1"/>
</dbReference>
<dbReference type="Gene3D" id="3.20.110.10">
    <property type="entry name" value="Glycoside hydrolase 38, N terminal domain"/>
    <property type="match status" value="1"/>
</dbReference>
<dbReference type="EMBL" id="WJXB01000004">
    <property type="protein sequence ID" value="MRN54342.1"/>
    <property type="molecule type" value="Genomic_DNA"/>
</dbReference>
<dbReference type="Gene3D" id="1.20.1270.50">
    <property type="entry name" value="Glycoside hydrolase family 38, central domain"/>
    <property type="match status" value="1"/>
</dbReference>
<accession>A0A7X2H6D6</accession>
<dbReference type="GO" id="GO:0030246">
    <property type="term" value="F:carbohydrate binding"/>
    <property type="evidence" value="ECO:0007669"/>
    <property type="project" value="InterPro"/>
</dbReference>
<sequence length="1059" mass="120461">MKRINRFIDWLAQGQWTQYIEIGEWSLRKSRYMVPGLYEHETEKWQSQKVAHLDGGHGTTYFLHQDISIPAEWSGEEAALLYKGGGEGLLRIDGEAYHGLDKNHWFISLPVGAPGKVLALDIELYDPIPEPEDALNHQATINPPMAGVSISLVRVNLPVYSLLHTVKVVLEAAVLLPEGDMRRIRIMQALNHAMDSLYTESEGLAQSNKVTEVESRLREAVSSHRLPAQLDGTMHMVGQSHIDIAWLWPVRETVRKVSRTFSTICALMDKYPDFRYSQSQPQLYAFAKEHYPELYQRIKAKVAEGRWELVGGMWVEPDLNIPGGESLVRQMLYGQGFYQKEFGKMSTIEWLPDTFGYCASLPQLLKQAGVDYFMTTKLGWNDTNTFPHTLFHWVGIDGTSIVAYQNHGVNEHTHPKDVHEHWQSYGNKDQHDELMLLYGHGDGGGGVTHEMLEYIGRTELMVGQPVSKYSTAEAFFSEIGKRQPELPMWHGDLYLELHRGTFTTHAYNKRNNRKAEILYRSAEIWSQLADPEGGTEQTEPALQEGWKLILLNQFHDIIPGTSIPEVYETSKAQYLEVFKQGHQVLNTSMNALATQMNTTGKGQPYVVFNSFGWEREGVVHVKGDSSLASVQAFDDEGPLDSDVWIPDEAGVQYDLAVHVSGIPAFGCRVFWLRNGPGNTGRVEPRAEAFPDSWETPHYILDFNGNGEIIRWFDKEAEHELLQAGQIANKLQFFHDTPTLWDAWDLDPRFEQQPAGEAKLLDKEILVNGQVLVILKFRWQLNDSVIEQKVILSKFSRRVDFQTKVVWKEEHKLLKVAFPVNVLATKATYEIPFGALERPTHRNTSWEQAQFEVCGHRWADLSEDGYGVSLLNDCKYGYDIHNGIMRLSLLRSPSWPDKEADRGEHLFTYSLYPHAEDWRKAHVVREAADLNEPLQACYEESHPGIHPSTYAWLGFQSEHVVLDTIKGAEDGSGTIVRLYESAGGRGTVTLDWKIADIRVSSVNLLEAENGRLETTNGAITLSFKPYEIKTIKINHKYYSQEVTHEDHKTSEQSDCSSRRL</sequence>
<evidence type="ECO:0000256" key="3">
    <source>
        <dbReference type="ARBA" id="ARBA00012752"/>
    </source>
</evidence>
<evidence type="ECO:0000256" key="6">
    <source>
        <dbReference type="ARBA" id="ARBA00023295"/>
    </source>
</evidence>
<dbReference type="GO" id="GO:0006013">
    <property type="term" value="P:mannose metabolic process"/>
    <property type="evidence" value="ECO:0007669"/>
    <property type="project" value="InterPro"/>
</dbReference>
<keyword evidence="4" id="KW-0479">Metal-binding</keyword>
<dbReference type="PANTHER" id="PTHR46017:SF1">
    <property type="entry name" value="ALPHA-MANNOSIDASE 2C1"/>
    <property type="match status" value="1"/>
</dbReference>
<dbReference type="EC" id="3.2.1.24" evidence="3"/>
<evidence type="ECO:0000256" key="1">
    <source>
        <dbReference type="ARBA" id="ARBA00000365"/>
    </source>
</evidence>
<dbReference type="SUPFAM" id="SSF74650">
    <property type="entry name" value="Galactose mutarotase-like"/>
    <property type="match status" value="1"/>
</dbReference>
<comment type="similarity">
    <text evidence="2">Belongs to the glycosyl hydrolase 38 family.</text>
</comment>
<dbReference type="InterPro" id="IPR011682">
    <property type="entry name" value="Glyco_hydro_38_C"/>
</dbReference>
<dbReference type="InterPro" id="IPR000602">
    <property type="entry name" value="Glyco_hydro_38_N"/>
</dbReference>
<dbReference type="SUPFAM" id="SSF88713">
    <property type="entry name" value="Glycoside hydrolase/deacetylase"/>
    <property type="match status" value="1"/>
</dbReference>
<dbReference type="InterPro" id="IPR041147">
    <property type="entry name" value="GH38_C"/>
</dbReference>
<dbReference type="InterPro" id="IPR028995">
    <property type="entry name" value="Glyco_hydro_57/38_cen_sf"/>
</dbReference>
<dbReference type="GO" id="GO:0004559">
    <property type="term" value="F:alpha-mannosidase activity"/>
    <property type="evidence" value="ECO:0007669"/>
    <property type="project" value="UniProtKB-EC"/>
</dbReference>
<evidence type="ECO:0000313" key="9">
    <source>
        <dbReference type="Proteomes" id="UP000463051"/>
    </source>
</evidence>
<dbReference type="FunFam" id="2.70.98.30:FF:000001">
    <property type="entry name" value="alpha-mannosidase 2C1 isoform X2"/>
    <property type="match status" value="1"/>
</dbReference>
<dbReference type="InterPro" id="IPR011330">
    <property type="entry name" value="Glyco_hydro/deAcase_b/a-brl"/>
</dbReference>
<dbReference type="AlphaFoldDB" id="A0A7X2H6D6"/>
<dbReference type="Pfam" id="PF17677">
    <property type="entry name" value="Glyco_hydro38C2"/>
    <property type="match status" value="1"/>
</dbReference>
<dbReference type="GO" id="GO:0009313">
    <property type="term" value="P:oligosaccharide catabolic process"/>
    <property type="evidence" value="ECO:0007669"/>
    <property type="project" value="TreeGrafter"/>
</dbReference>
<dbReference type="InterPro" id="IPR037094">
    <property type="entry name" value="Glyco_hydro_38_cen_sf"/>
</dbReference>
<reference evidence="8 9" key="1">
    <citation type="submission" date="2019-11" db="EMBL/GenBank/DDBJ databases">
        <title>Paenibacillus monticola sp. nov., a novel PGPR strain isolated from mountain sample in China.</title>
        <authorList>
            <person name="Zhao Q."/>
            <person name="Li H.-P."/>
            <person name="Zhang J.-L."/>
        </authorList>
    </citation>
    <scope>NUCLEOTIDE SEQUENCE [LARGE SCALE GENOMIC DNA]</scope>
    <source>
        <strain evidence="8 9">LC-T2</strain>
    </source>
</reference>
<dbReference type="Pfam" id="PF01074">
    <property type="entry name" value="Glyco_hydro_38N"/>
    <property type="match status" value="1"/>
</dbReference>
<comment type="caution">
    <text evidence="8">The sequence shown here is derived from an EMBL/GenBank/DDBJ whole genome shotgun (WGS) entry which is preliminary data.</text>
</comment>
<keyword evidence="6" id="KW-0326">Glycosidase</keyword>
<dbReference type="FunFam" id="3.20.110.10:FF:000002">
    <property type="entry name" value="alpha-mannosidase 2C1 isoform X1"/>
    <property type="match status" value="1"/>
</dbReference>
<comment type="catalytic activity">
    <reaction evidence="1">
        <text>Hydrolysis of terminal, non-reducing alpha-D-mannose residues in alpha-D-mannosides.</text>
        <dbReference type="EC" id="3.2.1.24"/>
    </reaction>
</comment>
<dbReference type="Proteomes" id="UP000463051">
    <property type="component" value="Unassembled WGS sequence"/>
</dbReference>
<dbReference type="GO" id="GO:0046872">
    <property type="term" value="F:metal ion binding"/>
    <property type="evidence" value="ECO:0007669"/>
    <property type="project" value="UniProtKB-KW"/>
</dbReference>
<name>A0A7X2H6D6_9BACL</name>
<dbReference type="PANTHER" id="PTHR46017">
    <property type="entry name" value="ALPHA-MANNOSIDASE 2C1"/>
    <property type="match status" value="1"/>
</dbReference>
<proteinExistence type="inferred from homology"/>
<evidence type="ECO:0000313" key="8">
    <source>
        <dbReference type="EMBL" id="MRN54342.1"/>
    </source>
</evidence>
<dbReference type="Gene3D" id="2.70.98.30">
    <property type="entry name" value="Golgi alpha-mannosidase II, domain 4"/>
    <property type="match status" value="1"/>
</dbReference>
<keyword evidence="9" id="KW-1185">Reference proteome</keyword>
<dbReference type="Gene3D" id="2.60.40.2220">
    <property type="match status" value="1"/>
</dbReference>
<dbReference type="InterPro" id="IPR027291">
    <property type="entry name" value="Glyco_hydro_38_N_sf"/>
</dbReference>
<organism evidence="8 9">
    <name type="scientific">Paenibacillus monticola</name>
    <dbReference type="NCBI Taxonomy" id="2666075"/>
    <lineage>
        <taxon>Bacteria</taxon>
        <taxon>Bacillati</taxon>
        <taxon>Bacillota</taxon>
        <taxon>Bacilli</taxon>
        <taxon>Bacillales</taxon>
        <taxon>Paenibacillaceae</taxon>
        <taxon>Paenibacillus</taxon>
    </lineage>
</organism>
<evidence type="ECO:0000259" key="7">
    <source>
        <dbReference type="SMART" id="SM00872"/>
    </source>
</evidence>
<gene>
    <name evidence="8" type="ORF">GJB61_15245</name>
</gene>
<dbReference type="SUPFAM" id="SSF88688">
    <property type="entry name" value="Families 57/38 glycoside transferase middle domain"/>
    <property type="match status" value="1"/>
</dbReference>
<dbReference type="InterPro" id="IPR011013">
    <property type="entry name" value="Gal_mutarotase_sf_dom"/>
</dbReference>
<dbReference type="CDD" id="cd10789">
    <property type="entry name" value="GH38N_AMII_ER_cytosolic"/>
    <property type="match status" value="1"/>
</dbReference>
<dbReference type="SMART" id="SM00872">
    <property type="entry name" value="Alpha-mann_mid"/>
    <property type="match status" value="1"/>
</dbReference>
<dbReference type="FunFam" id="1.20.1270.50:FF:000004">
    <property type="entry name" value="alpha-mannosidase 2C1 isoform X1"/>
    <property type="match status" value="1"/>
</dbReference>
<keyword evidence="5" id="KW-0378">Hydrolase</keyword>
<evidence type="ECO:0000256" key="4">
    <source>
        <dbReference type="ARBA" id="ARBA00022723"/>
    </source>
</evidence>
<evidence type="ECO:0000256" key="5">
    <source>
        <dbReference type="ARBA" id="ARBA00022801"/>
    </source>
</evidence>
<dbReference type="RefSeq" id="WP_154119327.1">
    <property type="nucleotide sequence ID" value="NZ_WJXB01000004.1"/>
</dbReference>